<dbReference type="OrthoDB" id="2670565at2759"/>
<dbReference type="Proteomes" id="UP000823399">
    <property type="component" value="Unassembled WGS sequence"/>
</dbReference>
<dbReference type="AlphaFoldDB" id="A0A9P7FBD5"/>
<evidence type="ECO:0000256" key="2">
    <source>
        <dbReference type="SAM" id="MobiDB-lite"/>
    </source>
</evidence>
<dbReference type="EMBL" id="JABBWM010000018">
    <property type="protein sequence ID" value="KAG2111218.1"/>
    <property type="molecule type" value="Genomic_DNA"/>
</dbReference>
<reference evidence="3" key="1">
    <citation type="journal article" date="2020" name="New Phytol.">
        <title>Comparative genomics reveals dynamic genome evolution in host specialist ectomycorrhizal fungi.</title>
        <authorList>
            <person name="Lofgren L.A."/>
            <person name="Nguyen N.H."/>
            <person name="Vilgalys R."/>
            <person name="Ruytinx J."/>
            <person name="Liao H.L."/>
            <person name="Branco S."/>
            <person name="Kuo A."/>
            <person name="LaButti K."/>
            <person name="Lipzen A."/>
            <person name="Andreopoulos W."/>
            <person name="Pangilinan J."/>
            <person name="Riley R."/>
            <person name="Hundley H."/>
            <person name="Na H."/>
            <person name="Barry K."/>
            <person name="Grigoriev I.V."/>
            <person name="Stajich J.E."/>
            <person name="Kennedy P.G."/>
        </authorList>
    </citation>
    <scope>NUCLEOTIDE SEQUENCE</scope>
    <source>
        <strain evidence="3">FC423</strain>
    </source>
</reference>
<feature type="coiled-coil region" evidence="1">
    <location>
        <begin position="489"/>
        <end position="537"/>
    </location>
</feature>
<organism evidence="3 4">
    <name type="scientific">Suillus discolor</name>
    <dbReference type="NCBI Taxonomy" id="1912936"/>
    <lineage>
        <taxon>Eukaryota</taxon>
        <taxon>Fungi</taxon>
        <taxon>Dikarya</taxon>
        <taxon>Basidiomycota</taxon>
        <taxon>Agaricomycotina</taxon>
        <taxon>Agaricomycetes</taxon>
        <taxon>Agaricomycetidae</taxon>
        <taxon>Boletales</taxon>
        <taxon>Suillineae</taxon>
        <taxon>Suillaceae</taxon>
        <taxon>Suillus</taxon>
    </lineage>
</organism>
<evidence type="ECO:0000313" key="4">
    <source>
        <dbReference type="Proteomes" id="UP000823399"/>
    </source>
</evidence>
<feature type="compositionally biased region" description="Low complexity" evidence="2">
    <location>
        <begin position="8"/>
        <end position="22"/>
    </location>
</feature>
<comment type="caution">
    <text evidence="3">The sequence shown here is derived from an EMBL/GenBank/DDBJ whole genome shotgun (WGS) entry which is preliminary data.</text>
</comment>
<feature type="compositionally biased region" description="Basic and acidic residues" evidence="2">
    <location>
        <begin position="125"/>
        <end position="140"/>
    </location>
</feature>
<dbReference type="RefSeq" id="XP_041294577.1">
    <property type="nucleotide sequence ID" value="XM_041436785.1"/>
</dbReference>
<proteinExistence type="predicted"/>
<accession>A0A9P7FBD5</accession>
<keyword evidence="1" id="KW-0175">Coiled coil</keyword>
<keyword evidence="4" id="KW-1185">Reference proteome</keyword>
<evidence type="ECO:0000313" key="3">
    <source>
        <dbReference type="EMBL" id="KAG2111218.1"/>
    </source>
</evidence>
<feature type="region of interest" description="Disordered" evidence="2">
    <location>
        <begin position="97"/>
        <end position="170"/>
    </location>
</feature>
<sequence>MAKNRATSPASPSPLERSSSRSAADHLPPRPYRSLVKKSTSRAEGVVCKKRKRSTEARERKDSNDGDRMCLAQRLRHDDDAFITDRYARSGLWRAPSYRKEHRRSSSPAPNNHKDSKGPSFHITKSSDRRTSNDKGKEKTSSLPSLNNGCSGSVSARHDGQHPASQGVPSVQSVDRFLDSIDLSITPSCNPVLAKSKVPATPIQQVLPPTPVSIAPISLPLPESSTVELRPIPFTFGPERLSLLHHGHPLSYDLNLLPDDPIGPITLLGATQSEPGAYLVAAAHYRRTGRSRAACKVIRALLGKHASATRAGGVLTGKNKENGPFHQASSSLAKSPAPAVFTPIDVNTTAHEAAVLRSAILVLAACQLDISRDSSSPEEKIAHATAAQELFRTIYGTKNDFISSESGNTSTDVNALGLAFADHARTLSTANNSLPISMSKQTSGVPTAPASTRILALEDELRLTRIAKSTIEADFAAAKKRQERTDLSVREAETRSRDALRLLESERDEVHNLKRRLVETERKVSEMEQSAAGAESRVWVRLRDMVYDQFGSTRGF</sequence>
<evidence type="ECO:0000256" key="1">
    <source>
        <dbReference type="SAM" id="Coils"/>
    </source>
</evidence>
<protein>
    <submittedName>
        <fullName evidence="3">Uncharacterized protein</fullName>
    </submittedName>
</protein>
<feature type="region of interest" description="Disordered" evidence="2">
    <location>
        <begin position="1"/>
        <end position="69"/>
    </location>
</feature>
<gene>
    <name evidence="3" type="ORF">F5147DRAFT_686774</name>
</gene>
<feature type="compositionally biased region" description="Polar residues" evidence="2">
    <location>
        <begin position="141"/>
        <end position="154"/>
    </location>
</feature>
<feature type="compositionally biased region" description="Basic and acidic residues" evidence="2">
    <location>
        <begin position="54"/>
        <end position="68"/>
    </location>
</feature>
<name>A0A9P7FBD5_9AGAM</name>
<dbReference type="GeneID" id="64699044"/>